<evidence type="ECO:0000313" key="3">
    <source>
        <dbReference type="Proteomes" id="UP000008281"/>
    </source>
</evidence>
<sequence length="239" mass="27687">MTTPFSLLRLPRLALIPVFQQMEPIDLIAFSLLSNQTMRLSKFFRLKTQDIWLRLEANNIEIVVFLTCGRQLRLQYFFENSRVVWRIERKEIVWHKVGGLSMIECIYRIIKVTHCDFISVLIVAEIPQYDVFPLLALLPTISEVLVSNDTPATLVLRVLRVVLSKTSKLNLFPTNQLTKMGKFQELLIVNLDIITISGEINVPFTLDDLLITNAVKIRLNEPTLNEKDLNRFFQAVDEK</sequence>
<organism evidence="3">
    <name type="scientific">Caenorhabditis remanei</name>
    <name type="common">Caenorhabditis vulgaris</name>
    <dbReference type="NCBI Taxonomy" id="31234"/>
    <lineage>
        <taxon>Eukaryota</taxon>
        <taxon>Metazoa</taxon>
        <taxon>Ecdysozoa</taxon>
        <taxon>Nematoda</taxon>
        <taxon>Chromadorea</taxon>
        <taxon>Rhabditida</taxon>
        <taxon>Rhabditina</taxon>
        <taxon>Rhabditomorpha</taxon>
        <taxon>Rhabditoidea</taxon>
        <taxon>Rhabditidae</taxon>
        <taxon>Peloderinae</taxon>
        <taxon>Caenorhabditis</taxon>
    </lineage>
</organism>
<keyword evidence="3" id="KW-1185">Reference proteome</keyword>
<dbReference type="OrthoDB" id="9010513at2759"/>
<evidence type="ECO:0000259" key="1">
    <source>
        <dbReference type="PROSITE" id="PS50181"/>
    </source>
</evidence>
<dbReference type="InterPro" id="IPR053222">
    <property type="entry name" value="Zygotic_Embryogenesis-Asso"/>
</dbReference>
<dbReference type="InterPro" id="IPR001810">
    <property type="entry name" value="F-box_dom"/>
</dbReference>
<dbReference type="PANTHER" id="PTHR22899">
    <property type="entry name" value="CYCLIN-RELATED F-BOX FAMILY"/>
    <property type="match status" value="1"/>
</dbReference>
<dbReference type="Pfam" id="PF07735">
    <property type="entry name" value="FBA_2"/>
    <property type="match status" value="1"/>
</dbReference>
<dbReference type="Proteomes" id="UP000008281">
    <property type="component" value="Unassembled WGS sequence"/>
</dbReference>
<name>E3NM29_CAERE</name>
<reference evidence="2" key="1">
    <citation type="submission" date="2007-07" db="EMBL/GenBank/DDBJ databases">
        <title>PCAP assembly of the Caenorhabditis remanei genome.</title>
        <authorList>
            <consortium name="The Caenorhabditis remanei Sequencing Consortium"/>
            <person name="Wilson R.K."/>
        </authorList>
    </citation>
    <scope>NUCLEOTIDE SEQUENCE [LARGE SCALE GENOMIC DNA]</scope>
    <source>
        <strain evidence="2">PB4641</strain>
    </source>
</reference>
<accession>E3NM29</accession>
<dbReference type="PROSITE" id="PS50181">
    <property type="entry name" value="FBOX"/>
    <property type="match status" value="1"/>
</dbReference>
<dbReference type="InterPro" id="IPR012885">
    <property type="entry name" value="F-box_Sdz-33"/>
</dbReference>
<evidence type="ECO:0000313" key="2">
    <source>
        <dbReference type="EMBL" id="EFP06591.1"/>
    </source>
</evidence>
<feature type="domain" description="F-box" evidence="1">
    <location>
        <begin position="4"/>
        <end position="55"/>
    </location>
</feature>
<dbReference type="HOGENOM" id="CLU_028840_5_2_1"/>
<dbReference type="InParanoid" id="E3NM29"/>
<dbReference type="Pfam" id="PF00646">
    <property type="entry name" value="F-box"/>
    <property type="match status" value="1"/>
</dbReference>
<protein>
    <recommendedName>
        <fullName evidence="1">F-box domain-containing protein</fullName>
    </recommendedName>
</protein>
<proteinExistence type="predicted"/>
<dbReference type="EMBL" id="DS268973">
    <property type="protein sequence ID" value="EFP06591.1"/>
    <property type="molecule type" value="Genomic_DNA"/>
</dbReference>
<dbReference type="AlphaFoldDB" id="E3NM29"/>
<gene>
    <name evidence="2" type="ORF">CRE_25958</name>
</gene>